<gene>
    <name evidence="8" type="ORF">ENS59_07530</name>
</gene>
<keyword evidence="6 7" id="KW-0472">Membrane</keyword>
<dbReference type="Pfam" id="PF01865">
    <property type="entry name" value="PhoU_div"/>
    <property type="match status" value="1"/>
</dbReference>
<organism evidence="8">
    <name type="scientific">Gracilinema caldarium</name>
    <dbReference type="NCBI Taxonomy" id="215591"/>
    <lineage>
        <taxon>Bacteria</taxon>
        <taxon>Pseudomonadati</taxon>
        <taxon>Spirochaetota</taxon>
        <taxon>Spirochaetia</taxon>
        <taxon>Spirochaetales</taxon>
        <taxon>Breznakiellaceae</taxon>
        <taxon>Gracilinema</taxon>
    </lineage>
</organism>
<keyword evidence="4 7" id="KW-0812">Transmembrane</keyword>
<dbReference type="GO" id="GO:0005886">
    <property type="term" value="C:plasma membrane"/>
    <property type="evidence" value="ECO:0007669"/>
    <property type="project" value="UniProtKB-SubCell"/>
</dbReference>
<dbReference type="GO" id="GO:0005436">
    <property type="term" value="F:sodium:phosphate symporter activity"/>
    <property type="evidence" value="ECO:0007669"/>
    <property type="project" value="InterPro"/>
</dbReference>
<feature type="transmembrane region" description="Helical" evidence="7">
    <location>
        <begin position="248"/>
        <end position="270"/>
    </location>
</feature>
<feature type="transmembrane region" description="Helical" evidence="7">
    <location>
        <begin position="6"/>
        <end position="24"/>
    </location>
</feature>
<dbReference type="AlphaFoldDB" id="A0A7C3E125"/>
<dbReference type="NCBIfam" id="NF037997">
    <property type="entry name" value="Na_Pi_symport"/>
    <property type="match status" value="1"/>
</dbReference>
<evidence type="ECO:0000256" key="6">
    <source>
        <dbReference type="ARBA" id="ARBA00023136"/>
    </source>
</evidence>
<dbReference type="GO" id="GO:0044341">
    <property type="term" value="P:sodium-dependent phosphate transport"/>
    <property type="evidence" value="ECO:0007669"/>
    <property type="project" value="InterPro"/>
</dbReference>
<dbReference type="Gene3D" id="1.20.58.220">
    <property type="entry name" value="Phosphate transport system protein phou homolog 2, domain 2"/>
    <property type="match status" value="1"/>
</dbReference>
<comment type="caution">
    <text evidence="8">The sequence shown here is derived from an EMBL/GenBank/DDBJ whole genome shotgun (WGS) entry which is preliminary data.</text>
</comment>
<evidence type="ECO:0000256" key="5">
    <source>
        <dbReference type="ARBA" id="ARBA00022989"/>
    </source>
</evidence>
<evidence type="ECO:0000256" key="1">
    <source>
        <dbReference type="ARBA" id="ARBA00004651"/>
    </source>
</evidence>
<evidence type="ECO:0000256" key="7">
    <source>
        <dbReference type="SAM" id="Phobius"/>
    </source>
</evidence>
<evidence type="ECO:0000256" key="3">
    <source>
        <dbReference type="ARBA" id="ARBA00022475"/>
    </source>
</evidence>
<feature type="transmembrane region" description="Helical" evidence="7">
    <location>
        <begin position="182"/>
        <end position="209"/>
    </location>
</feature>
<feature type="transmembrane region" description="Helical" evidence="7">
    <location>
        <begin position="82"/>
        <end position="103"/>
    </location>
</feature>
<dbReference type="Pfam" id="PF02690">
    <property type="entry name" value="Na_Pi_cotrans"/>
    <property type="match status" value="2"/>
</dbReference>
<accession>A0A7C3E125</accession>
<reference evidence="8" key="1">
    <citation type="journal article" date="2020" name="mSystems">
        <title>Genome- and Community-Level Interaction Insights into Carbon Utilization and Element Cycling Functions of Hydrothermarchaeota in Hydrothermal Sediment.</title>
        <authorList>
            <person name="Zhou Z."/>
            <person name="Liu Y."/>
            <person name="Xu W."/>
            <person name="Pan J."/>
            <person name="Luo Z.H."/>
            <person name="Li M."/>
        </authorList>
    </citation>
    <scope>NUCLEOTIDE SEQUENCE [LARGE SCALE GENOMIC DNA]</scope>
    <source>
        <strain evidence="8">SpSt-503</strain>
    </source>
</reference>
<comment type="similarity">
    <text evidence="2">Belongs to the UPF0111 family.</text>
</comment>
<feature type="transmembrane region" description="Helical" evidence="7">
    <location>
        <begin position="45"/>
        <end position="62"/>
    </location>
</feature>
<evidence type="ECO:0000313" key="8">
    <source>
        <dbReference type="EMBL" id="HFH29348.1"/>
    </source>
</evidence>
<keyword evidence="3" id="KW-1003">Cell membrane</keyword>
<dbReference type="SUPFAM" id="SSF109755">
    <property type="entry name" value="PhoU-like"/>
    <property type="match status" value="1"/>
</dbReference>
<evidence type="ECO:0000256" key="4">
    <source>
        <dbReference type="ARBA" id="ARBA00022692"/>
    </source>
</evidence>
<dbReference type="PANTHER" id="PTHR10010:SF46">
    <property type="entry name" value="SODIUM-DEPENDENT PHOSPHATE TRANSPORT PROTEIN 2B"/>
    <property type="match status" value="1"/>
</dbReference>
<dbReference type="InterPro" id="IPR003841">
    <property type="entry name" value="Na/Pi_transpt"/>
</dbReference>
<dbReference type="EMBL" id="DSVL01000233">
    <property type="protein sequence ID" value="HFH29348.1"/>
    <property type="molecule type" value="Genomic_DNA"/>
</dbReference>
<name>A0A7C3E125_9SPIR</name>
<dbReference type="NCBIfam" id="TIGR00704">
    <property type="entry name" value="NaPi_cotrn_rel"/>
    <property type="match status" value="1"/>
</dbReference>
<proteinExistence type="inferred from homology"/>
<feature type="transmembrane region" description="Helical" evidence="7">
    <location>
        <begin position="115"/>
        <end position="134"/>
    </location>
</feature>
<sequence length="554" mass="61099">MVYIDFALRILGSLGLFLFGMKIMSEGIQKTAGDRLQRILNFMTGNRFAAVLTGFAITAIIQSSSATTVMVVSFVNAGLLSLFQAIGVIMGANIGTTVTAWIVSLIGFKLNVSALALPAIGIGFVLYMAIKWGFKDQGEAILGFGLLFLGLDFLTKSLPKIDHQSIAFITSVSNLGFVSEMIGAAVGLGVTLIVHSSSAATAIFITMAFNGMIDFPMAAAMILGANIGTTVDALLAAIGARAVAKRAALVHVLFNVIGSVWALAFFQPFLQLIDFITPGDPTGSAITTHLAMLHTVFNTINTILFLPFVKPFEKLVTLLVREDPAEVQTVYRLSYTSASIQETPELQIPRAEKEIQDLAELVHGMFEQFQTALHAKHGGTVDDIVEQLKQKEDYADQMREQISRFLIECTRAQLSPRSEQKVTQLLRIVADLEDMTDDCYSLSLTLQRSYHKKMEFDRKELDSLEPYILLVRDFLAFVREHLGKGLTPEDLEHAKNLEEKIDQFRSKLKKLARKNIESGADVRTELLFIDLVRRIEKLGDYSYSITESLSHMPA</sequence>
<protein>
    <submittedName>
        <fullName evidence="8">Na/Pi cotransporter family protein</fullName>
    </submittedName>
</protein>
<dbReference type="InterPro" id="IPR004633">
    <property type="entry name" value="NaPi_cotrn-rel/YqeW-like"/>
</dbReference>
<feature type="transmembrane region" description="Helical" evidence="7">
    <location>
        <begin position="140"/>
        <end position="161"/>
    </location>
</feature>
<feature type="transmembrane region" description="Helical" evidence="7">
    <location>
        <begin position="215"/>
        <end position="236"/>
    </location>
</feature>
<dbReference type="InterPro" id="IPR038078">
    <property type="entry name" value="PhoU-like_sf"/>
</dbReference>
<keyword evidence="5 7" id="KW-1133">Transmembrane helix</keyword>
<dbReference type="PANTHER" id="PTHR10010">
    <property type="entry name" value="SOLUTE CARRIER FAMILY 34 SODIUM PHOSPHATE , MEMBER 2-RELATED"/>
    <property type="match status" value="1"/>
</dbReference>
<dbReference type="InterPro" id="IPR018445">
    <property type="entry name" value="Put_Phosphate_transp_reg"/>
</dbReference>
<evidence type="ECO:0000256" key="2">
    <source>
        <dbReference type="ARBA" id="ARBA00008591"/>
    </source>
</evidence>
<comment type="subcellular location">
    <subcellularLocation>
        <location evidence="1">Cell membrane</location>
        <topology evidence="1">Multi-pass membrane protein</topology>
    </subcellularLocation>
</comment>